<feature type="compositionally biased region" description="Basic residues" evidence="1">
    <location>
        <begin position="458"/>
        <end position="467"/>
    </location>
</feature>
<dbReference type="GeneID" id="28980202"/>
<gene>
    <name evidence="2" type="ORF">CC85DRAFT_152360</name>
</gene>
<protein>
    <submittedName>
        <fullName evidence="2">Uncharacterized protein</fullName>
    </submittedName>
</protein>
<feature type="compositionally biased region" description="Polar residues" evidence="1">
    <location>
        <begin position="67"/>
        <end position="81"/>
    </location>
</feature>
<proteinExistence type="predicted"/>
<name>A0A0J0XVU5_9TREE</name>
<organism evidence="2 3">
    <name type="scientific">Cutaneotrichosporon oleaginosum</name>
    <dbReference type="NCBI Taxonomy" id="879819"/>
    <lineage>
        <taxon>Eukaryota</taxon>
        <taxon>Fungi</taxon>
        <taxon>Dikarya</taxon>
        <taxon>Basidiomycota</taxon>
        <taxon>Agaricomycotina</taxon>
        <taxon>Tremellomycetes</taxon>
        <taxon>Trichosporonales</taxon>
        <taxon>Trichosporonaceae</taxon>
        <taxon>Cutaneotrichosporon</taxon>
    </lineage>
</organism>
<feature type="region of interest" description="Disordered" evidence="1">
    <location>
        <begin position="26"/>
        <end position="85"/>
    </location>
</feature>
<feature type="compositionally biased region" description="Polar residues" evidence="1">
    <location>
        <begin position="153"/>
        <end position="163"/>
    </location>
</feature>
<keyword evidence="3" id="KW-1185">Reference proteome</keyword>
<evidence type="ECO:0000256" key="1">
    <source>
        <dbReference type="SAM" id="MobiDB-lite"/>
    </source>
</evidence>
<dbReference type="RefSeq" id="XP_018281693.1">
    <property type="nucleotide sequence ID" value="XM_018419599.1"/>
</dbReference>
<evidence type="ECO:0000313" key="3">
    <source>
        <dbReference type="Proteomes" id="UP000053611"/>
    </source>
</evidence>
<feature type="region of interest" description="Disordered" evidence="1">
    <location>
        <begin position="131"/>
        <end position="170"/>
    </location>
</feature>
<feature type="region of interest" description="Disordered" evidence="1">
    <location>
        <begin position="107"/>
        <end position="126"/>
    </location>
</feature>
<feature type="compositionally biased region" description="Basic and acidic residues" evidence="1">
    <location>
        <begin position="109"/>
        <end position="119"/>
    </location>
</feature>
<reference evidence="2 3" key="1">
    <citation type="submission" date="2015-03" db="EMBL/GenBank/DDBJ databases">
        <title>Genomics and transcriptomics of the oil-accumulating basidiomycete yeast T. oleaginosus allow insights into substrate utilization and the diverse evolutionary trajectories of mating systems in fungi.</title>
        <authorList>
            <consortium name="DOE Joint Genome Institute"/>
            <person name="Kourist R."/>
            <person name="Kracht O."/>
            <person name="Bracharz F."/>
            <person name="Lipzen A."/>
            <person name="Nolan M."/>
            <person name="Ohm R."/>
            <person name="Grigoriev I."/>
            <person name="Sun S."/>
            <person name="Heitman J."/>
            <person name="Bruck T."/>
            <person name="Nowrousian M."/>
        </authorList>
    </citation>
    <scope>NUCLEOTIDE SEQUENCE [LARGE SCALE GENOMIC DNA]</scope>
    <source>
        <strain evidence="2 3">IBC0246</strain>
    </source>
</reference>
<dbReference type="Proteomes" id="UP000053611">
    <property type="component" value="Unassembled WGS sequence"/>
</dbReference>
<feature type="compositionally biased region" description="Basic and acidic residues" evidence="1">
    <location>
        <begin position="189"/>
        <end position="204"/>
    </location>
</feature>
<dbReference type="EMBL" id="KQ087182">
    <property type="protein sequence ID" value="KLT45202.1"/>
    <property type="molecule type" value="Genomic_DNA"/>
</dbReference>
<feature type="compositionally biased region" description="Basic and acidic residues" evidence="1">
    <location>
        <begin position="212"/>
        <end position="227"/>
    </location>
</feature>
<dbReference type="AlphaFoldDB" id="A0A0J0XVU5"/>
<accession>A0A0J0XVU5</accession>
<evidence type="ECO:0000313" key="2">
    <source>
        <dbReference type="EMBL" id="KLT45202.1"/>
    </source>
</evidence>
<feature type="region of interest" description="Disordered" evidence="1">
    <location>
        <begin position="414"/>
        <end position="441"/>
    </location>
</feature>
<feature type="region of interest" description="Disordered" evidence="1">
    <location>
        <begin position="186"/>
        <end position="368"/>
    </location>
</feature>
<feature type="region of interest" description="Disordered" evidence="1">
    <location>
        <begin position="458"/>
        <end position="478"/>
    </location>
</feature>
<sequence>MPFNSKKAGKALGKALGKPFTAMYASGGEFPVSIPTPAERTYEQRAPLGSENEARDETREQGPAALGSQTPAEMSRPTTTEAYKPAAVTLAPPPASFHRHDLPFVTARTRPDSRPESKLLPDAPFLPGVYRDERHAMTSPPPRPEFAHADSYAESTRSSTLVDNTEDHMRQLFNALPPEAQALAYTRLAEQRERERELEARREQAAQWEAEAEARIEHELREKERALRARQPAGLPDQHSDAYDGAYLSSPARAPPPLSGRHPAEAARSPTNFASPRRQRSPQEEFEEQIAQLLEAQTLPPRAPSRHTSLRRPPAPPSHDPPRTLSDPSAPRAIVPPRPVHSPRTPRTYPDVPRIDGQATPLSRPTGDTEVRAALAAKIRALQAALDTLDVTENAEVADESDFYALSAPSTMTLGGSRAGSPEVPLSRPGHTPTPSGWNLGVLDPAPDVFAKPERVPRFRTHSRSASRSHPADLRATPSIRSRAATPLKVLELDAIPPPRAVSPRTVQRPLPLELEPSSRPTSLAHFVDGRRAMQTPPPEYAAGPQFPVRLEATIDPTALF</sequence>